<dbReference type="GO" id="GO:0008657">
    <property type="term" value="F:DNA topoisomerase type II (double strand cut, ATP-hydrolyzing) inhibitor activity"/>
    <property type="evidence" value="ECO:0007669"/>
    <property type="project" value="UniProtKB-UniRule"/>
</dbReference>
<dbReference type="SUPFAM" id="SSF57716">
    <property type="entry name" value="Glucocorticoid receptor-like (DNA-binding domain)"/>
    <property type="match status" value="1"/>
</dbReference>
<dbReference type="Pfam" id="PF03884">
    <property type="entry name" value="YacG"/>
    <property type="match status" value="1"/>
</dbReference>
<name>A0A2Z3H4R4_9BACT</name>
<feature type="binding site" evidence="3">
    <location>
        <position position="30"/>
    </location>
    <ligand>
        <name>Zn(2+)</name>
        <dbReference type="ChEBI" id="CHEBI:29105"/>
    </ligand>
</feature>
<comment type="function">
    <text evidence="3">Inhibits all the catalytic activities of DNA gyrase by preventing its interaction with DNA. Acts by binding directly to the C-terminal domain of GyrB, which probably disrupts DNA binding by the gyrase.</text>
</comment>
<sequence>MNKVQCPICDAAMPGNWQEYPDYPFCTARCRKIDLGRWLDGKYRVPDPTSADAPVSSQDDAD</sequence>
<evidence type="ECO:0000313" key="5">
    <source>
        <dbReference type="EMBL" id="AWM35990.1"/>
    </source>
</evidence>
<dbReference type="Gene3D" id="3.30.50.10">
    <property type="entry name" value="Erythroid Transcription Factor GATA-1, subunit A"/>
    <property type="match status" value="1"/>
</dbReference>
<evidence type="ECO:0000256" key="1">
    <source>
        <dbReference type="ARBA" id="ARBA00022723"/>
    </source>
</evidence>
<organism evidence="5 6">
    <name type="scientific">Gemmata obscuriglobus</name>
    <dbReference type="NCBI Taxonomy" id="114"/>
    <lineage>
        <taxon>Bacteria</taxon>
        <taxon>Pseudomonadati</taxon>
        <taxon>Planctomycetota</taxon>
        <taxon>Planctomycetia</taxon>
        <taxon>Gemmatales</taxon>
        <taxon>Gemmataceae</taxon>
        <taxon>Gemmata</taxon>
    </lineage>
</organism>
<evidence type="ECO:0000256" key="4">
    <source>
        <dbReference type="SAM" id="MobiDB-lite"/>
    </source>
</evidence>
<dbReference type="KEGG" id="gog:C1280_02515"/>
<dbReference type="RefSeq" id="WP_033200259.1">
    <property type="nucleotide sequence ID" value="NZ_CP025958.1"/>
</dbReference>
<dbReference type="EMBL" id="CP025958">
    <property type="protein sequence ID" value="AWM35990.1"/>
    <property type="molecule type" value="Genomic_DNA"/>
</dbReference>
<feature type="region of interest" description="Disordered" evidence="4">
    <location>
        <begin position="43"/>
        <end position="62"/>
    </location>
</feature>
<comment type="similarity">
    <text evidence="3">Belongs to the DNA gyrase inhibitor YacG family.</text>
</comment>
<evidence type="ECO:0000256" key="2">
    <source>
        <dbReference type="ARBA" id="ARBA00022833"/>
    </source>
</evidence>
<dbReference type="GO" id="GO:0006355">
    <property type="term" value="P:regulation of DNA-templated transcription"/>
    <property type="evidence" value="ECO:0007669"/>
    <property type="project" value="InterPro"/>
</dbReference>
<feature type="binding site" evidence="3">
    <location>
        <position position="6"/>
    </location>
    <ligand>
        <name>Zn(2+)</name>
        <dbReference type="ChEBI" id="CHEBI:29105"/>
    </ligand>
</feature>
<keyword evidence="1 3" id="KW-0479">Metal-binding</keyword>
<dbReference type="AlphaFoldDB" id="A0A2Z3H4R4"/>
<comment type="cofactor">
    <cofactor evidence="3">
        <name>Zn(2+)</name>
        <dbReference type="ChEBI" id="CHEBI:29105"/>
    </cofactor>
    <text evidence="3">Binds 1 zinc ion.</text>
</comment>
<dbReference type="Proteomes" id="UP000245802">
    <property type="component" value="Chromosome"/>
</dbReference>
<feature type="binding site" evidence="3">
    <location>
        <position position="9"/>
    </location>
    <ligand>
        <name>Zn(2+)</name>
        <dbReference type="ChEBI" id="CHEBI:29105"/>
    </ligand>
</feature>
<dbReference type="PANTHER" id="PTHR36150:SF1">
    <property type="entry name" value="DNA GYRASE INHIBITOR YACG"/>
    <property type="match status" value="1"/>
</dbReference>
<evidence type="ECO:0000256" key="3">
    <source>
        <dbReference type="HAMAP-Rule" id="MF_00649"/>
    </source>
</evidence>
<accession>A0A2Z3H4R4</accession>
<comment type="subunit">
    <text evidence="3">Interacts with GyrB.</text>
</comment>
<dbReference type="InterPro" id="IPR013088">
    <property type="entry name" value="Znf_NHR/GATA"/>
</dbReference>
<proteinExistence type="inferred from homology"/>
<protein>
    <recommendedName>
        <fullName evidence="3">DNA gyrase inhibitor YacG</fullName>
    </recommendedName>
</protein>
<dbReference type="OrthoDB" id="9809663at2"/>
<reference evidence="5 6" key="1">
    <citation type="submission" date="2018-01" db="EMBL/GenBank/DDBJ databases">
        <title>G. obscuriglobus.</title>
        <authorList>
            <person name="Franke J."/>
            <person name="Blomberg W."/>
            <person name="Selmecki A."/>
        </authorList>
    </citation>
    <scope>NUCLEOTIDE SEQUENCE [LARGE SCALE GENOMIC DNA]</scope>
    <source>
        <strain evidence="5 6">DSM 5831</strain>
    </source>
</reference>
<dbReference type="GO" id="GO:0008270">
    <property type="term" value="F:zinc ion binding"/>
    <property type="evidence" value="ECO:0007669"/>
    <property type="project" value="UniProtKB-UniRule"/>
</dbReference>
<dbReference type="InterPro" id="IPR005584">
    <property type="entry name" value="DNA_gyrase_inhibitor_YacG"/>
</dbReference>
<evidence type="ECO:0000313" key="6">
    <source>
        <dbReference type="Proteomes" id="UP000245802"/>
    </source>
</evidence>
<dbReference type="HAMAP" id="MF_00649">
    <property type="entry name" value="DNA_gyrase_inhibitor_YacG"/>
    <property type="match status" value="1"/>
</dbReference>
<keyword evidence="6" id="KW-1185">Reference proteome</keyword>
<feature type="binding site" evidence="3">
    <location>
        <position position="26"/>
    </location>
    <ligand>
        <name>Zn(2+)</name>
        <dbReference type="ChEBI" id="CHEBI:29105"/>
    </ligand>
</feature>
<gene>
    <name evidence="3" type="primary">yacG</name>
    <name evidence="5" type="ORF">C1280_02515</name>
</gene>
<dbReference type="PANTHER" id="PTHR36150">
    <property type="entry name" value="DNA GYRASE INHIBITOR YACG"/>
    <property type="match status" value="1"/>
</dbReference>
<keyword evidence="2 3" id="KW-0862">Zinc</keyword>